<sequence length="83" mass="9640">DTDWNRNLPLVIQARGLITHRLEIGASRQDLLNEQRFLRAGSPVNSLMWMFHNSMVRELEVQLRALSTYDSREDRAGVSDEEN</sequence>
<dbReference type="AlphaFoldDB" id="A0AAE0MW87"/>
<keyword evidence="2" id="KW-1185">Reference proteome</keyword>
<dbReference type="RefSeq" id="XP_062686598.1">
    <property type="nucleotide sequence ID" value="XM_062824009.1"/>
</dbReference>
<reference evidence="1" key="2">
    <citation type="submission" date="2023-06" db="EMBL/GenBank/DDBJ databases">
        <authorList>
            <consortium name="Lawrence Berkeley National Laboratory"/>
            <person name="Haridas S."/>
            <person name="Hensen N."/>
            <person name="Bonometti L."/>
            <person name="Westerberg I."/>
            <person name="Brannstrom I.O."/>
            <person name="Guillou S."/>
            <person name="Cros-Aarteil S."/>
            <person name="Calhoun S."/>
            <person name="Kuo A."/>
            <person name="Mondo S."/>
            <person name="Pangilinan J."/>
            <person name="Riley R."/>
            <person name="Labutti K."/>
            <person name="Andreopoulos B."/>
            <person name="Lipzen A."/>
            <person name="Chen C."/>
            <person name="Yanf M."/>
            <person name="Daum C."/>
            <person name="Ng V."/>
            <person name="Clum A."/>
            <person name="Steindorff A."/>
            <person name="Ohm R."/>
            <person name="Martin F."/>
            <person name="Silar P."/>
            <person name="Natvig D."/>
            <person name="Lalanne C."/>
            <person name="Gautier V."/>
            <person name="Ament-Velasquez S.L."/>
            <person name="Kruys A."/>
            <person name="Hutchinson M.I."/>
            <person name="Powell A.J."/>
            <person name="Barry K."/>
            <person name="Miller A.N."/>
            <person name="Grigoriev I.V."/>
            <person name="Debuchy R."/>
            <person name="Gladieux P."/>
            <person name="Thoren M.H."/>
            <person name="Johannesson H."/>
        </authorList>
    </citation>
    <scope>NUCLEOTIDE SEQUENCE</scope>
    <source>
        <strain evidence="1">CBS 560.94</strain>
    </source>
</reference>
<feature type="non-terminal residue" evidence="1">
    <location>
        <position position="1"/>
    </location>
</feature>
<dbReference type="EMBL" id="JAUEPP010000001">
    <property type="protein sequence ID" value="KAK3355220.1"/>
    <property type="molecule type" value="Genomic_DNA"/>
</dbReference>
<evidence type="ECO:0000313" key="2">
    <source>
        <dbReference type="Proteomes" id="UP001278500"/>
    </source>
</evidence>
<evidence type="ECO:0000313" key="1">
    <source>
        <dbReference type="EMBL" id="KAK3355220.1"/>
    </source>
</evidence>
<dbReference type="GeneID" id="87861163"/>
<protein>
    <submittedName>
        <fullName evidence="1">Uncharacterized protein</fullName>
    </submittedName>
</protein>
<organism evidence="1 2">
    <name type="scientific">Neurospora tetraspora</name>
    <dbReference type="NCBI Taxonomy" id="94610"/>
    <lineage>
        <taxon>Eukaryota</taxon>
        <taxon>Fungi</taxon>
        <taxon>Dikarya</taxon>
        <taxon>Ascomycota</taxon>
        <taxon>Pezizomycotina</taxon>
        <taxon>Sordariomycetes</taxon>
        <taxon>Sordariomycetidae</taxon>
        <taxon>Sordariales</taxon>
        <taxon>Sordariaceae</taxon>
        <taxon>Neurospora</taxon>
    </lineage>
</organism>
<name>A0AAE0MW87_9PEZI</name>
<dbReference type="Proteomes" id="UP001278500">
    <property type="component" value="Unassembled WGS sequence"/>
</dbReference>
<gene>
    <name evidence="1" type="ORF">B0H65DRAFT_415936</name>
</gene>
<reference evidence="1" key="1">
    <citation type="journal article" date="2023" name="Mol. Phylogenet. Evol.">
        <title>Genome-scale phylogeny and comparative genomics of the fungal order Sordariales.</title>
        <authorList>
            <person name="Hensen N."/>
            <person name="Bonometti L."/>
            <person name="Westerberg I."/>
            <person name="Brannstrom I.O."/>
            <person name="Guillou S."/>
            <person name="Cros-Aarteil S."/>
            <person name="Calhoun S."/>
            <person name="Haridas S."/>
            <person name="Kuo A."/>
            <person name="Mondo S."/>
            <person name="Pangilinan J."/>
            <person name="Riley R."/>
            <person name="LaButti K."/>
            <person name="Andreopoulos B."/>
            <person name="Lipzen A."/>
            <person name="Chen C."/>
            <person name="Yan M."/>
            <person name="Daum C."/>
            <person name="Ng V."/>
            <person name="Clum A."/>
            <person name="Steindorff A."/>
            <person name="Ohm R.A."/>
            <person name="Martin F."/>
            <person name="Silar P."/>
            <person name="Natvig D.O."/>
            <person name="Lalanne C."/>
            <person name="Gautier V."/>
            <person name="Ament-Velasquez S.L."/>
            <person name="Kruys A."/>
            <person name="Hutchinson M.I."/>
            <person name="Powell A.J."/>
            <person name="Barry K."/>
            <person name="Miller A.N."/>
            <person name="Grigoriev I.V."/>
            <person name="Debuchy R."/>
            <person name="Gladieux P."/>
            <person name="Hiltunen Thoren M."/>
            <person name="Johannesson H."/>
        </authorList>
    </citation>
    <scope>NUCLEOTIDE SEQUENCE</scope>
    <source>
        <strain evidence="1">CBS 560.94</strain>
    </source>
</reference>
<accession>A0AAE0MW87</accession>
<proteinExistence type="predicted"/>
<comment type="caution">
    <text evidence="1">The sequence shown here is derived from an EMBL/GenBank/DDBJ whole genome shotgun (WGS) entry which is preliminary data.</text>
</comment>